<organism evidence="9 10">
    <name type="scientific">Volvox reticuliferus</name>
    <dbReference type="NCBI Taxonomy" id="1737510"/>
    <lineage>
        <taxon>Eukaryota</taxon>
        <taxon>Viridiplantae</taxon>
        <taxon>Chlorophyta</taxon>
        <taxon>core chlorophytes</taxon>
        <taxon>Chlorophyceae</taxon>
        <taxon>CS clade</taxon>
        <taxon>Chlamydomonadales</taxon>
        <taxon>Volvocaceae</taxon>
        <taxon>Volvox</taxon>
    </lineage>
</organism>
<evidence type="ECO:0000256" key="7">
    <source>
        <dbReference type="SAM" id="MobiDB-lite"/>
    </source>
</evidence>
<dbReference type="Proteomes" id="UP000747110">
    <property type="component" value="Unassembled WGS sequence"/>
</dbReference>
<evidence type="ECO:0000313" key="10">
    <source>
        <dbReference type="Proteomes" id="UP000747110"/>
    </source>
</evidence>
<dbReference type="InterPro" id="IPR001567">
    <property type="entry name" value="Pept_M3A_M3B_dom"/>
</dbReference>
<keyword evidence="2 6" id="KW-0479">Metal-binding</keyword>
<evidence type="ECO:0000256" key="6">
    <source>
        <dbReference type="RuleBase" id="RU003435"/>
    </source>
</evidence>
<comment type="similarity">
    <text evidence="6">Belongs to the peptidase M3 family.</text>
</comment>
<dbReference type="OrthoDB" id="551252at2759"/>
<dbReference type="GO" id="GO:0006518">
    <property type="term" value="P:peptide metabolic process"/>
    <property type="evidence" value="ECO:0007669"/>
    <property type="project" value="TreeGrafter"/>
</dbReference>
<sequence length="639" mass="66783">GGGGGGGGDVVMKSLVICCCTKRELGVLYFHLHGRLTEYPFTTLLRHGTMGRSSLVEESSGPGHIDMATGSEEDHLPVVLVRMPYRSDARSECGGPDSPYFLKAWLHELGHALHHIASAAACRVTAASKLVPPFLPKLPTSRSRKTTPSATSERPGTDPKKDPPPPTWAASGGPTSDTLVRPSFCLDGEAEEAGGGGVDDDDGNGDGDGDEEHEEVDEAVDGSAGWRLALLSGSSCPLDVREIPSHLMEHLLRDQECVRQLSRHGRLDCPLPQKDCIRLVALLSSCFTSTVGELQRLVAAALADQLMHGPATQTPPPQVTPAPAAATTTATAADHSSLADAEIQFAAGLNSTPMSPLTTSALVTGCGGNAGGGSALRAHLEAHGSVCSLTSHHYHDHDQQQQQQLMEDALRLRRRPTADLEDNDRGVATEKAMGAVPLLAAAATPPLLVSGPDVAHHLEAAAVLGGVQYVYVASRLFAAAIWRAHMQDHLPCGNLAAAAAAAPERIDDLDPAVWRGQGSGQGERMTAGRWLVRRRLLEAGAHSPGIDILRGLLGRDAFLEMAVPCREGAAEGELKAPAAAEAGLTTPMVGVAVGGGFNDAARCVGGCRDGGLATSDACRCRCWVPDLGADVFQDVDLLG</sequence>
<feature type="compositionally biased region" description="Acidic residues" evidence="7">
    <location>
        <begin position="188"/>
        <end position="220"/>
    </location>
</feature>
<feature type="non-terminal residue" evidence="9">
    <location>
        <position position="1"/>
    </location>
</feature>
<evidence type="ECO:0000313" key="9">
    <source>
        <dbReference type="EMBL" id="GIL70151.1"/>
    </source>
</evidence>
<feature type="region of interest" description="Disordered" evidence="7">
    <location>
        <begin position="133"/>
        <end position="220"/>
    </location>
</feature>
<keyword evidence="3 6" id="KW-0378">Hydrolase</keyword>
<proteinExistence type="inferred from homology"/>
<gene>
    <name evidence="9" type="ORF">Vretifemale_1013</name>
</gene>
<evidence type="ECO:0000256" key="1">
    <source>
        <dbReference type="ARBA" id="ARBA00022670"/>
    </source>
</evidence>
<evidence type="ECO:0000256" key="5">
    <source>
        <dbReference type="ARBA" id="ARBA00023049"/>
    </source>
</evidence>
<protein>
    <recommendedName>
        <fullName evidence="8">Peptidase M3A/M3B catalytic domain-containing protein</fullName>
    </recommendedName>
</protein>
<dbReference type="PANTHER" id="PTHR11804">
    <property type="entry name" value="PROTEASE M3 THIMET OLIGOPEPTIDASE-RELATED"/>
    <property type="match status" value="1"/>
</dbReference>
<evidence type="ECO:0000256" key="2">
    <source>
        <dbReference type="ARBA" id="ARBA00022723"/>
    </source>
</evidence>
<dbReference type="InterPro" id="IPR045090">
    <property type="entry name" value="Pept_M3A_M3B"/>
</dbReference>
<keyword evidence="5 6" id="KW-0482">Metalloprotease</keyword>
<dbReference type="GO" id="GO:0004222">
    <property type="term" value="F:metalloendopeptidase activity"/>
    <property type="evidence" value="ECO:0007669"/>
    <property type="project" value="InterPro"/>
</dbReference>
<evidence type="ECO:0000259" key="8">
    <source>
        <dbReference type="Pfam" id="PF01432"/>
    </source>
</evidence>
<keyword evidence="4 6" id="KW-0862">Zinc</keyword>
<keyword evidence="1 6" id="KW-0645">Protease</keyword>
<dbReference type="AlphaFoldDB" id="A0A8J4FC61"/>
<dbReference type="GO" id="GO:0046872">
    <property type="term" value="F:metal ion binding"/>
    <property type="evidence" value="ECO:0007669"/>
    <property type="project" value="UniProtKB-UniRule"/>
</dbReference>
<dbReference type="PANTHER" id="PTHR11804:SF79">
    <property type="entry name" value="MITOCHONDRIAL INTERMEDIATE PEPTIDASE"/>
    <property type="match status" value="1"/>
</dbReference>
<dbReference type="SUPFAM" id="SSF55486">
    <property type="entry name" value="Metalloproteases ('zincins'), catalytic domain"/>
    <property type="match status" value="1"/>
</dbReference>
<name>A0A8J4FC61_9CHLO</name>
<reference evidence="9" key="1">
    <citation type="journal article" date="2021" name="Proc. Natl. Acad. Sci. U.S.A.">
        <title>Three genomes in the algal genus Volvox reveal the fate of a haploid sex-determining region after a transition to homothallism.</title>
        <authorList>
            <person name="Yamamoto K."/>
            <person name="Hamaji T."/>
            <person name="Kawai-Toyooka H."/>
            <person name="Matsuzaki R."/>
            <person name="Takahashi F."/>
            <person name="Nishimura Y."/>
            <person name="Kawachi M."/>
            <person name="Noguchi H."/>
            <person name="Minakuchi Y."/>
            <person name="Umen J.G."/>
            <person name="Toyoda A."/>
            <person name="Nozaki H."/>
        </authorList>
    </citation>
    <scope>NUCLEOTIDE SEQUENCE</scope>
    <source>
        <strain evidence="9">NIES-3786</strain>
    </source>
</reference>
<accession>A0A8J4FC61</accession>
<keyword evidence="10" id="KW-1185">Reference proteome</keyword>
<evidence type="ECO:0000256" key="4">
    <source>
        <dbReference type="ARBA" id="ARBA00022833"/>
    </source>
</evidence>
<dbReference type="Pfam" id="PF01432">
    <property type="entry name" value="Peptidase_M3"/>
    <property type="match status" value="1"/>
</dbReference>
<dbReference type="Gene3D" id="1.10.1370.40">
    <property type="match status" value="1"/>
</dbReference>
<dbReference type="EMBL" id="BNCP01000002">
    <property type="protein sequence ID" value="GIL70151.1"/>
    <property type="molecule type" value="Genomic_DNA"/>
</dbReference>
<dbReference type="GO" id="GO:0006508">
    <property type="term" value="P:proteolysis"/>
    <property type="evidence" value="ECO:0007669"/>
    <property type="project" value="UniProtKB-KW"/>
</dbReference>
<comment type="caution">
    <text evidence="9">The sequence shown here is derived from an EMBL/GenBank/DDBJ whole genome shotgun (WGS) entry which is preliminary data.</text>
</comment>
<comment type="cofactor">
    <cofactor evidence="6">
        <name>Zn(2+)</name>
        <dbReference type="ChEBI" id="CHEBI:29105"/>
    </cofactor>
    <text evidence="6">Binds 1 zinc ion.</text>
</comment>
<feature type="domain" description="Peptidase M3A/M3B catalytic" evidence="8">
    <location>
        <begin position="230"/>
        <end position="318"/>
    </location>
</feature>
<evidence type="ECO:0000256" key="3">
    <source>
        <dbReference type="ARBA" id="ARBA00022801"/>
    </source>
</evidence>